<name>A9KF99_COXBN</name>
<evidence type="ECO:0000256" key="2">
    <source>
        <dbReference type="ARBA" id="ARBA00009370"/>
    </source>
</evidence>
<evidence type="ECO:0000256" key="4">
    <source>
        <dbReference type="ARBA" id="ARBA00019232"/>
    </source>
</evidence>
<reference evidence="9 10" key="1">
    <citation type="journal article" date="2009" name="Infect. Immun.">
        <title>Comparative genomics reveal extensive transposon-mediated genomic plasticity and diversity among potential effector proteins within the genus Coxiella.</title>
        <authorList>
            <person name="Beare P.A."/>
            <person name="Unsworth N."/>
            <person name="Andoh M."/>
            <person name="Voth D.E."/>
            <person name="Omsland A."/>
            <person name="Gilk S.D."/>
            <person name="Williams K.P."/>
            <person name="Sobral B.W."/>
            <person name="Kupko J.J.III."/>
            <person name="Porcella S.F."/>
            <person name="Samuel J.E."/>
            <person name="Heinzen R.A."/>
        </authorList>
    </citation>
    <scope>NUCLEOTIDE SEQUENCE [LARGE SCALE GENOMIC DNA]</scope>
    <source>
        <strain evidence="9 10">Dugway 5J108-111</strain>
    </source>
</reference>
<dbReference type="PROSITE" id="PS00760">
    <property type="entry name" value="SPASE_I_2"/>
    <property type="match status" value="1"/>
</dbReference>
<evidence type="ECO:0000256" key="7">
    <source>
        <dbReference type="RuleBase" id="RU362042"/>
    </source>
</evidence>
<dbReference type="AlphaFoldDB" id="A9KF99"/>
<dbReference type="HOGENOM" id="CLU_028723_1_1_6"/>
<dbReference type="PANTHER" id="PTHR43390:SF1">
    <property type="entry name" value="CHLOROPLAST PROCESSING PEPTIDASE"/>
    <property type="match status" value="1"/>
</dbReference>
<keyword evidence="7" id="KW-0812">Transmembrane</keyword>
<evidence type="ECO:0000313" key="10">
    <source>
        <dbReference type="Proteomes" id="UP000008555"/>
    </source>
</evidence>
<keyword evidence="7" id="KW-0472">Membrane</keyword>
<evidence type="ECO:0000259" key="8">
    <source>
        <dbReference type="Pfam" id="PF10502"/>
    </source>
</evidence>
<accession>A9KF99</accession>
<evidence type="ECO:0000313" key="9">
    <source>
        <dbReference type="EMBL" id="ABS78007.1"/>
    </source>
</evidence>
<dbReference type="Pfam" id="PF10502">
    <property type="entry name" value="Peptidase_S26"/>
    <property type="match status" value="1"/>
</dbReference>
<feature type="transmembrane region" description="Helical" evidence="7">
    <location>
        <begin position="6"/>
        <end position="26"/>
    </location>
</feature>
<comment type="subcellular location">
    <subcellularLocation>
        <location evidence="7">Membrane</location>
        <topology evidence="7">Multi-pass membrane protein</topology>
    </subcellularLocation>
</comment>
<sequence>MIVDFAFYLTVAVILTGVISFIDKLFLKKRRSPKAKASLSIEYAKTFFPVLLIVWVVRSFIIQPYHVPTGSLEPTVMPGDFIAVEQFAYGLRLPVLNKKILPISEPKRGQIALFRWPKDPKIVFVKRVIGLPGDHIVYKNKRLYINGQEQKQNFLYKTNDVSSWDYRRIVNVKEENLDGVKHKIYVQPAGGETEDYNLVVPPRHYFMMGDNRDNSDDSRQWGFVPEKDLIGKAFGIWMSWDKLLNRIRWDRIGNAL</sequence>
<evidence type="ECO:0000256" key="5">
    <source>
        <dbReference type="ARBA" id="ARBA00022801"/>
    </source>
</evidence>
<dbReference type="EC" id="3.4.21.89" evidence="3 7"/>
<feature type="active site" evidence="6">
    <location>
        <position position="71"/>
    </location>
</feature>
<evidence type="ECO:0000256" key="3">
    <source>
        <dbReference type="ARBA" id="ARBA00013208"/>
    </source>
</evidence>
<dbReference type="InterPro" id="IPR019757">
    <property type="entry name" value="Pept_S26A_signal_pept_1_Lys-AS"/>
</dbReference>
<dbReference type="GO" id="GO:0016020">
    <property type="term" value="C:membrane"/>
    <property type="evidence" value="ECO:0007669"/>
    <property type="project" value="UniProtKB-SubCell"/>
</dbReference>
<gene>
    <name evidence="9" type="primary">lepB2</name>
    <name evidence="9" type="ordered locus">CBUD_0480</name>
</gene>
<dbReference type="KEGG" id="cbd:CBUD_0480"/>
<keyword evidence="5 7" id="KW-0378">Hydrolase</keyword>
<comment type="catalytic activity">
    <reaction evidence="1 7">
        <text>Cleavage of hydrophobic, N-terminal signal or leader sequences from secreted and periplasmic proteins.</text>
        <dbReference type="EC" id="3.4.21.89"/>
    </reaction>
</comment>
<dbReference type="PANTHER" id="PTHR43390">
    <property type="entry name" value="SIGNAL PEPTIDASE I"/>
    <property type="match status" value="1"/>
</dbReference>
<dbReference type="InterPro" id="IPR019758">
    <property type="entry name" value="Pept_S26A_signal_pept_1_CS"/>
</dbReference>
<evidence type="ECO:0000256" key="1">
    <source>
        <dbReference type="ARBA" id="ARBA00000677"/>
    </source>
</evidence>
<dbReference type="PROSITE" id="PS00761">
    <property type="entry name" value="SPASE_I_3"/>
    <property type="match status" value="1"/>
</dbReference>
<protein>
    <recommendedName>
        <fullName evidence="4 7">Signal peptidase I</fullName>
        <ecNumber evidence="3 7">3.4.21.89</ecNumber>
    </recommendedName>
</protein>
<dbReference type="GO" id="GO:0004252">
    <property type="term" value="F:serine-type endopeptidase activity"/>
    <property type="evidence" value="ECO:0007669"/>
    <property type="project" value="InterPro"/>
</dbReference>
<evidence type="ECO:0000256" key="6">
    <source>
        <dbReference type="PIRSR" id="PIRSR600223-1"/>
    </source>
</evidence>
<comment type="similarity">
    <text evidence="2 7">Belongs to the peptidase S26 family.</text>
</comment>
<proteinExistence type="inferred from homology"/>
<dbReference type="InterPro" id="IPR036286">
    <property type="entry name" value="LexA/Signal_pep-like_sf"/>
</dbReference>
<organism evidence="9 10">
    <name type="scientific">Coxiella burnetii (strain Dugway 5J108-111)</name>
    <dbReference type="NCBI Taxonomy" id="434922"/>
    <lineage>
        <taxon>Bacteria</taxon>
        <taxon>Pseudomonadati</taxon>
        <taxon>Pseudomonadota</taxon>
        <taxon>Gammaproteobacteria</taxon>
        <taxon>Legionellales</taxon>
        <taxon>Coxiellaceae</taxon>
        <taxon>Coxiella</taxon>
    </lineage>
</organism>
<keyword evidence="7" id="KW-0645">Protease</keyword>
<dbReference type="InterPro" id="IPR000223">
    <property type="entry name" value="Pept_S26A_signal_pept_1"/>
</dbReference>
<dbReference type="Gene3D" id="2.10.109.10">
    <property type="entry name" value="Umud Fragment, subunit A"/>
    <property type="match status" value="1"/>
</dbReference>
<dbReference type="GO" id="GO:0009003">
    <property type="term" value="F:signal peptidase activity"/>
    <property type="evidence" value="ECO:0007669"/>
    <property type="project" value="UniProtKB-EC"/>
</dbReference>
<feature type="active site" evidence="6">
    <location>
        <position position="126"/>
    </location>
</feature>
<keyword evidence="7" id="KW-1133">Transmembrane helix</keyword>
<dbReference type="Proteomes" id="UP000008555">
    <property type="component" value="Chromosome"/>
</dbReference>
<dbReference type="EMBL" id="CP000733">
    <property type="protein sequence ID" value="ABS78007.1"/>
    <property type="molecule type" value="Genomic_DNA"/>
</dbReference>
<feature type="domain" description="Peptidase S26" evidence="8">
    <location>
        <begin position="41"/>
        <end position="237"/>
    </location>
</feature>
<dbReference type="RefSeq" id="WP_011996595.1">
    <property type="nucleotide sequence ID" value="NC_009727.1"/>
</dbReference>
<dbReference type="CDD" id="cd06530">
    <property type="entry name" value="S26_SPase_I"/>
    <property type="match status" value="1"/>
</dbReference>
<dbReference type="PRINTS" id="PR00727">
    <property type="entry name" value="LEADERPTASE"/>
</dbReference>
<dbReference type="GO" id="GO:0006465">
    <property type="term" value="P:signal peptide processing"/>
    <property type="evidence" value="ECO:0007669"/>
    <property type="project" value="InterPro"/>
</dbReference>
<dbReference type="InterPro" id="IPR019533">
    <property type="entry name" value="Peptidase_S26"/>
</dbReference>
<dbReference type="SUPFAM" id="SSF51306">
    <property type="entry name" value="LexA/Signal peptidase"/>
    <property type="match status" value="1"/>
</dbReference>
<dbReference type="NCBIfam" id="TIGR02227">
    <property type="entry name" value="sigpep_I_bact"/>
    <property type="match status" value="1"/>
</dbReference>
<feature type="transmembrane region" description="Helical" evidence="7">
    <location>
        <begin position="47"/>
        <end position="65"/>
    </location>
</feature>